<dbReference type="PANTHER" id="PTHR30547">
    <property type="entry name" value="UNCHARACTERIZED PROTEIN YHCG-RELATED"/>
    <property type="match status" value="1"/>
</dbReference>
<dbReference type="InterPro" id="IPR041527">
    <property type="entry name" value="YhcG_N"/>
</dbReference>
<proteinExistence type="predicted"/>
<protein>
    <submittedName>
        <fullName evidence="2">DUF1016 N-terminal domain-containing protein</fullName>
    </submittedName>
</protein>
<dbReference type="PANTHER" id="PTHR30547:SF0">
    <property type="entry name" value="BLR8175 PROTEIN"/>
    <property type="match status" value="1"/>
</dbReference>
<dbReference type="Proteomes" id="UP001333818">
    <property type="component" value="Unassembled WGS sequence"/>
</dbReference>
<dbReference type="InterPro" id="IPR053148">
    <property type="entry name" value="PD-DEXK-like_domain"/>
</dbReference>
<gene>
    <name evidence="2" type="ORF">V2H45_06035</name>
</gene>
<dbReference type="Pfam" id="PF17761">
    <property type="entry name" value="DUF1016_N"/>
    <property type="match status" value="1"/>
</dbReference>
<feature type="domain" description="YhcG N-terminal" evidence="1">
    <location>
        <begin position="54"/>
        <end position="106"/>
    </location>
</feature>
<evidence type="ECO:0000313" key="3">
    <source>
        <dbReference type="Proteomes" id="UP001333818"/>
    </source>
</evidence>
<accession>A0AAW9PR61</accession>
<dbReference type="AlphaFoldDB" id="A0AAW9PR61"/>
<evidence type="ECO:0000259" key="1">
    <source>
        <dbReference type="Pfam" id="PF17761"/>
    </source>
</evidence>
<organism evidence="2 3">
    <name type="scientific">Tumidithrix elongata BACA0141</name>
    <dbReference type="NCBI Taxonomy" id="2716417"/>
    <lineage>
        <taxon>Bacteria</taxon>
        <taxon>Bacillati</taxon>
        <taxon>Cyanobacteriota</taxon>
        <taxon>Cyanophyceae</taxon>
        <taxon>Pseudanabaenales</taxon>
        <taxon>Pseudanabaenaceae</taxon>
        <taxon>Tumidithrix</taxon>
        <taxon>Tumidithrix elongata</taxon>
    </lineage>
</organism>
<reference evidence="2" key="1">
    <citation type="submission" date="2024-01" db="EMBL/GenBank/DDBJ databases">
        <title>Bank of Algae and Cyanobacteria of the Azores (BACA) strain genomes.</title>
        <authorList>
            <person name="Luz R."/>
            <person name="Cordeiro R."/>
            <person name="Fonseca A."/>
            <person name="Goncalves V."/>
        </authorList>
    </citation>
    <scope>NUCLEOTIDE SEQUENCE</scope>
    <source>
        <strain evidence="2">BACA0141</strain>
    </source>
</reference>
<dbReference type="EMBL" id="JAZBJZ010000016">
    <property type="protein sequence ID" value="MEE3716300.1"/>
    <property type="molecule type" value="Genomic_DNA"/>
</dbReference>
<name>A0AAW9PR61_9CYAN</name>
<keyword evidence="3" id="KW-1185">Reference proteome</keyword>
<sequence>MIVNLLKLGDDYDNFLRDLKQFGKGTGSFSRHSRTGATLLANRQRHPYPPTATALGTQVIDSLSKDLQKEFPDIKGFSSRNLKYMQSFAEAYVDEPIVQQLAAQIPY</sequence>
<comment type="caution">
    <text evidence="2">The sequence shown here is derived from an EMBL/GenBank/DDBJ whole genome shotgun (WGS) entry which is preliminary data.</text>
</comment>
<evidence type="ECO:0000313" key="2">
    <source>
        <dbReference type="EMBL" id="MEE3716300.1"/>
    </source>
</evidence>